<dbReference type="OrthoDB" id="1721146at2759"/>
<organism evidence="2 3">
    <name type="scientific">Reticulomyxa filosa</name>
    <dbReference type="NCBI Taxonomy" id="46433"/>
    <lineage>
        <taxon>Eukaryota</taxon>
        <taxon>Sar</taxon>
        <taxon>Rhizaria</taxon>
        <taxon>Retaria</taxon>
        <taxon>Foraminifera</taxon>
        <taxon>Monothalamids</taxon>
        <taxon>Reticulomyxidae</taxon>
        <taxon>Reticulomyxa</taxon>
    </lineage>
</organism>
<comment type="caution">
    <text evidence="2">The sequence shown here is derived from an EMBL/GenBank/DDBJ whole genome shotgun (WGS) entry which is preliminary data.</text>
</comment>
<keyword evidence="2" id="KW-0647">Proteasome</keyword>
<dbReference type="GO" id="GO:0008541">
    <property type="term" value="C:proteasome regulatory particle, lid subcomplex"/>
    <property type="evidence" value="ECO:0007669"/>
    <property type="project" value="TreeGrafter"/>
</dbReference>
<dbReference type="InterPro" id="IPR054559">
    <property type="entry name" value="PSMD12-CSN4-like_N"/>
</dbReference>
<keyword evidence="3" id="KW-1185">Reference proteome</keyword>
<proteinExistence type="predicted"/>
<dbReference type="PANTHER" id="PTHR10855:SF1">
    <property type="entry name" value="26S PROTEASOME NON-ATPASE REGULATORY SUBUNIT 12"/>
    <property type="match status" value="1"/>
</dbReference>
<dbReference type="EMBL" id="ASPP01011126">
    <property type="protein sequence ID" value="ETO21991.1"/>
    <property type="molecule type" value="Genomic_DNA"/>
</dbReference>
<accession>X6N7I4</accession>
<sequence>MYILRGDAYANRQIITHLQTLSFFFKKKNKTKIETFGSMVKREKCDFLLEQVRLCLAKRDYVRGGIIRNKITTKIMSNLEDLEIKYWNLSLIYFYHRDRNYLELSKAYRRLKDLLKSPEEKEQVILYIYIYSPFSIRHMPNQKYRDIGTITTTTINK</sequence>
<dbReference type="Proteomes" id="UP000023152">
    <property type="component" value="Unassembled WGS sequence"/>
</dbReference>
<protein>
    <submittedName>
        <fullName evidence="2">Proteasome regulatory subunit-related protein</fullName>
    </submittedName>
</protein>
<dbReference type="Pfam" id="PF22241">
    <property type="entry name" value="PSMD12-CSN4_N"/>
    <property type="match status" value="1"/>
</dbReference>
<dbReference type="PANTHER" id="PTHR10855">
    <property type="entry name" value="26S PROTEASOME NON-ATPASE REGULATORY SUBUNIT 12/COP9 SIGNALOSOME COMPLEX SUBUNIT 4"/>
    <property type="match status" value="1"/>
</dbReference>
<gene>
    <name evidence="2" type="ORF">RFI_15213</name>
</gene>
<dbReference type="InterPro" id="IPR040134">
    <property type="entry name" value="PSMD12/CSN4"/>
</dbReference>
<dbReference type="GO" id="GO:0005737">
    <property type="term" value="C:cytoplasm"/>
    <property type="evidence" value="ECO:0007669"/>
    <property type="project" value="TreeGrafter"/>
</dbReference>
<evidence type="ECO:0000313" key="3">
    <source>
        <dbReference type="Proteomes" id="UP000023152"/>
    </source>
</evidence>
<name>X6N7I4_RETFI</name>
<evidence type="ECO:0000259" key="1">
    <source>
        <dbReference type="Pfam" id="PF22241"/>
    </source>
</evidence>
<reference evidence="2 3" key="1">
    <citation type="journal article" date="2013" name="Curr. Biol.">
        <title>The Genome of the Foraminiferan Reticulomyxa filosa.</title>
        <authorList>
            <person name="Glockner G."/>
            <person name="Hulsmann N."/>
            <person name="Schleicher M."/>
            <person name="Noegel A.A."/>
            <person name="Eichinger L."/>
            <person name="Gallinger C."/>
            <person name="Pawlowski J."/>
            <person name="Sierra R."/>
            <person name="Euteneuer U."/>
            <person name="Pillet L."/>
            <person name="Moustafa A."/>
            <person name="Platzer M."/>
            <person name="Groth M."/>
            <person name="Szafranski K."/>
            <person name="Schliwa M."/>
        </authorList>
    </citation>
    <scope>NUCLEOTIDE SEQUENCE [LARGE SCALE GENOMIC DNA]</scope>
</reference>
<evidence type="ECO:0000313" key="2">
    <source>
        <dbReference type="EMBL" id="ETO21991.1"/>
    </source>
</evidence>
<feature type="domain" description="PSMD12/CSN4-like N-terminal" evidence="1">
    <location>
        <begin position="32"/>
        <end position="112"/>
    </location>
</feature>
<dbReference type="AlphaFoldDB" id="X6N7I4"/>